<name>A0A086CFP9_9CHRO</name>
<dbReference type="InterPro" id="IPR000943">
    <property type="entry name" value="RNA_pol_sigma70"/>
</dbReference>
<dbReference type="GO" id="GO:0006352">
    <property type="term" value="P:DNA-templated transcription initiation"/>
    <property type="evidence" value="ECO:0007669"/>
    <property type="project" value="InterPro"/>
</dbReference>
<feature type="domain" description="RNA polymerase sigma-70 region 4" evidence="1">
    <location>
        <begin position="5"/>
        <end position="43"/>
    </location>
</feature>
<dbReference type="InterPro" id="IPR007630">
    <property type="entry name" value="RNA_pol_sigma70_r4"/>
</dbReference>
<sequence>MIALSYYGLCASQAYTLEEEAGIFNLSCERVRQIQSKAVRKLRRPQVTRRFKEWLY</sequence>
<evidence type="ECO:0000259" key="1">
    <source>
        <dbReference type="Pfam" id="PF04545"/>
    </source>
</evidence>
<dbReference type="GO" id="GO:0003700">
    <property type="term" value="F:DNA-binding transcription factor activity"/>
    <property type="evidence" value="ECO:0007669"/>
    <property type="project" value="InterPro"/>
</dbReference>
<comment type="caution">
    <text evidence="2">The sequence shown here is derived from an EMBL/GenBank/DDBJ whole genome shotgun (WGS) entry which is preliminary data.</text>
</comment>
<dbReference type="EMBL" id="JPSP01000016">
    <property type="protein sequence ID" value="KFF41013.1"/>
    <property type="molecule type" value="Genomic_DNA"/>
</dbReference>
<dbReference type="InterPro" id="IPR013324">
    <property type="entry name" value="RNA_pol_sigma_r3/r4-like"/>
</dbReference>
<dbReference type="STRING" id="1527444.ucyna2_01144"/>
<reference evidence="2 3" key="1">
    <citation type="submission" date="2014-08" db="EMBL/GenBank/DDBJ databases">
        <title>Comparative genomics reveals surprising divergence of two closely related strains of uncultivated UCYN-A cyanobacteria.</title>
        <authorList>
            <person name="Bombar D."/>
            <person name="Heller P."/>
            <person name="Sanchez-Baracaldo P."/>
            <person name="Carter B.J."/>
            <person name="Zert J.P."/>
        </authorList>
    </citation>
    <scope>NUCLEOTIDE SEQUENCE [LARGE SCALE GENOMIC DNA]</scope>
</reference>
<accession>A0A086CFP9</accession>
<proteinExistence type="predicted"/>
<dbReference type="Proteomes" id="UP000028922">
    <property type="component" value="Unassembled WGS sequence"/>
</dbReference>
<dbReference type="Pfam" id="PF04545">
    <property type="entry name" value="Sigma70_r4"/>
    <property type="match status" value="1"/>
</dbReference>
<dbReference type="eggNOG" id="COG0568">
    <property type="taxonomic scope" value="Bacteria"/>
</dbReference>
<dbReference type="Gene3D" id="1.10.10.10">
    <property type="entry name" value="Winged helix-like DNA-binding domain superfamily/Winged helix DNA-binding domain"/>
    <property type="match status" value="1"/>
</dbReference>
<dbReference type="PATRIC" id="fig|1527444.3.peg.1090"/>
<evidence type="ECO:0000313" key="2">
    <source>
        <dbReference type="EMBL" id="KFF41013.1"/>
    </source>
</evidence>
<protein>
    <submittedName>
        <fullName evidence="2">RNA polymerase sigma factor, sigma-70 family</fullName>
    </submittedName>
</protein>
<gene>
    <name evidence="2" type="ORF">ucyna2_01144</name>
</gene>
<evidence type="ECO:0000313" key="3">
    <source>
        <dbReference type="Proteomes" id="UP000028922"/>
    </source>
</evidence>
<dbReference type="AlphaFoldDB" id="A0A086CFP9"/>
<dbReference type="PRINTS" id="PR00046">
    <property type="entry name" value="SIGMA70FCT"/>
</dbReference>
<dbReference type="InterPro" id="IPR036388">
    <property type="entry name" value="WH-like_DNA-bd_sf"/>
</dbReference>
<dbReference type="SUPFAM" id="SSF88659">
    <property type="entry name" value="Sigma3 and sigma4 domains of RNA polymerase sigma factors"/>
    <property type="match status" value="1"/>
</dbReference>
<organism evidence="2 3">
    <name type="scientific">Candidatus Atelocyanobacterium thalassa isolate SIO64986</name>
    <dbReference type="NCBI Taxonomy" id="1527444"/>
    <lineage>
        <taxon>Bacteria</taxon>
        <taxon>Bacillati</taxon>
        <taxon>Cyanobacteriota</taxon>
        <taxon>Cyanophyceae</taxon>
        <taxon>Oscillatoriophycideae</taxon>
        <taxon>Chroococcales</taxon>
        <taxon>Aphanothecaceae</taxon>
        <taxon>Candidatus Atelocyanobacterium</taxon>
        <taxon>Candidatus Atelocyanobacterium thalassae</taxon>
    </lineage>
</organism>